<organism evidence="4 5">
    <name type="scientific">Schleiferilactobacillus shenzhenensis LY-73</name>
    <dbReference type="NCBI Taxonomy" id="1231336"/>
    <lineage>
        <taxon>Bacteria</taxon>
        <taxon>Bacillati</taxon>
        <taxon>Bacillota</taxon>
        <taxon>Bacilli</taxon>
        <taxon>Lactobacillales</taxon>
        <taxon>Lactobacillaceae</taxon>
        <taxon>Schleiferilactobacillus</taxon>
    </lineage>
</organism>
<dbReference type="EMBL" id="KI271589">
    <property type="protein sequence ID" value="ERL65033.1"/>
    <property type="molecule type" value="Genomic_DNA"/>
</dbReference>
<keyword evidence="2" id="KW-0808">Transferase</keyword>
<dbReference type="Pfam" id="PF01501">
    <property type="entry name" value="Glyco_transf_8"/>
    <property type="match status" value="1"/>
</dbReference>
<reference evidence="5" key="1">
    <citation type="journal article" date="2013" name="Genome Announc.">
        <title>Whole-Genome Sequencing of Lactobacillus shenzhenensis Strain LY-73T.</title>
        <authorList>
            <person name="Lin Z."/>
            <person name="Liu Z."/>
            <person name="Yang R."/>
            <person name="Zou Y."/>
            <person name="Wan D."/>
            <person name="Chen J."/>
            <person name="Guo M."/>
            <person name="Zhao J."/>
            <person name="Fang C."/>
            <person name="Yang R."/>
            <person name="Liu F."/>
        </authorList>
    </citation>
    <scope>NUCLEOTIDE SEQUENCE [LARGE SCALE GENOMIC DNA]</scope>
    <source>
        <strain evidence="5">LY-73</strain>
    </source>
</reference>
<dbReference type="OrthoDB" id="9798746at2"/>
<gene>
    <name evidence="4" type="ORF">L248_2971</name>
</gene>
<dbReference type="AlphaFoldDB" id="U4TT20"/>
<evidence type="ECO:0000256" key="2">
    <source>
        <dbReference type="ARBA" id="ARBA00022679"/>
    </source>
</evidence>
<dbReference type="CDD" id="cd04194">
    <property type="entry name" value="GT8_A4GalT_like"/>
    <property type="match status" value="1"/>
</dbReference>
<accession>U4TT20</accession>
<evidence type="ECO:0000256" key="3">
    <source>
        <dbReference type="ARBA" id="ARBA00022723"/>
    </source>
</evidence>
<dbReference type="Proteomes" id="UP000030647">
    <property type="component" value="Unassembled WGS sequence"/>
</dbReference>
<dbReference type="HOGENOM" id="CLU_050833_0_0_9"/>
<dbReference type="RefSeq" id="WP_022529556.1">
    <property type="nucleotide sequence ID" value="NZ_KI271589.1"/>
</dbReference>
<keyword evidence="5" id="KW-1185">Reference proteome</keyword>
<dbReference type="PANTHER" id="PTHR13778">
    <property type="entry name" value="GLYCOSYLTRANSFERASE 8 DOMAIN-CONTAINING PROTEIN"/>
    <property type="match status" value="1"/>
</dbReference>
<dbReference type="InterPro" id="IPR029044">
    <property type="entry name" value="Nucleotide-diphossugar_trans"/>
</dbReference>
<dbReference type="SUPFAM" id="SSF53448">
    <property type="entry name" value="Nucleotide-diphospho-sugar transferases"/>
    <property type="match status" value="1"/>
</dbReference>
<dbReference type="GO" id="GO:0016757">
    <property type="term" value="F:glycosyltransferase activity"/>
    <property type="evidence" value="ECO:0007669"/>
    <property type="project" value="UniProtKB-KW"/>
</dbReference>
<dbReference type="InterPro" id="IPR002495">
    <property type="entry name" value="Glyco_trans_8"/>
</dbReference>
<evidence type="ECO:0000313" key="5">
    <source>
        <dbReference type="Proteomes" id="UP000030647"/>
    </source>
</evidence>
<dbReference type="eggNOG" id="COG1442">
    <property type="taxonomic scope" value="Bacteria"/>
</dbReference>
<dbReference type="GO" id="GO:0046872">
    <property type="term" value="F:metal ion binding"/>
    <property type="evidence" value="ECO:0007669"/>
    <property type="project" value="UniProtKB-KW"/>
</dbReference>
<dbReference type="STRING" id="1231336.L248_2971"/>
<protein>
    <submittedName>
        <fullName evidence="4">Uncharacterized protein</fullName>
    </submittedName>
</protein>
<evidence type="ECO:0000313" key="4">
    <source>
        <dbReference type="EMBL" id="ERL65033.1"/>
    </source>
</evidence>
<dbReference type="PANTHER" id="PTHR13778:SF47">
    <property type="entry name" value="LIPOPOLYSACCHARIDE 1,3-GALACTOSYLTRANSFERASE"/>
    <property type="match status" value="1"/>
</dbReference>
<keyword evidence="1" id="KW-0328">Glycosyltransferase</keyword>
<evidence type="ECO:0000256" key="1">
    <source>
        <dbReference type="ARBA" id="ARBA00022676"/>
    </source>
</evidence>
<name>U4TT20_9LACO</name>
<keyword evidence="3" id="KW-0479">Metal-binding</keyword>
<dbReference type="InterPro" id="IPR050748">
    <property type="entry name" value="Glycosyltrans_8_dom-fam"/>
</dbReference>
<sequence length="321" mass="37110">MAQTSTRIPLFFSVDDRYVPFLSVALTSIEAHANPADQYDVYILHEGIAQTYQERLLKLATSQFNIRFMKMDDTSLGKKMGGDQAKLRGDYVTLTIYFRLFIADMFPQYDKALYLDADITVLHDIGDLYRTDLGDKLIAATEDTFLSHDERGTRYVLEALGMPTNEYVNSGVMVMNLKALRETRFSDVFLQMMNQYHFHTIAPDQDYLNVITNGHIKYLDPSWNDLSRTPPELVPNPKLVHYNLFRKPWHFDNVKDGQYFWEYAKDSDFYPDILKIKADFTPDQQAAEAKKLDEMLDYAIQITQDKVNFRTAGVKNAIPMA</sequence>
<dbReference type="Gene3D" id="3.90.550.10">
    <property type="entry name" value="Spore Coat Polysaccharide Biosynthesis Protein SpsA, Chain A"/>
    <property type="match status" value="1"/>
</dbReference>
<proteinExistence type="predicted"/>